<evidence type="ECO:0000256" key="3">
    <source>
        <dbReference type="ARBA" id="ARBA00022676"/>
    </source>
</evidence>
<feature type="transmembrane region" description="Helical" evidence="8">
    <location>
        <begin position="148"/>
        <end position="175"/>
    </location>
</feature>
<evidence type="ECO:0000256" key="5">
    <source>
        <dbReference type="ARBA" id="ARBA00022692"/>
    </source>
</evidence>
<sequence length="463" mass="52417">MSKWVVIVLFLIAKGLTFGNCFFWDSIAGYSKPATYLLAHGFQSFVYPPDMVAEPPLAHLYLATLWQLLGRELWVAHLSITLFAVGVILQVHQLARRISPRRAGWITLLVLLEPATLTQLLSLSPDVLLCFFALGCLNAILDRRPTLLLLFASCLVLVSVRGIVVCAGIGLAYWIGWYLQENSLKTSFTKAIVPFIPALLLIAAWLIYRKIECGYFGYAPGFAYAEHRQLVGIGPFFRNIAGLGRSMLDSGRIIVWIFLGIALWRNGLTASLRKAGSALFPIALLTTLLTLACVTLPFSNPFGNRYFLVPYILLILTTVLMLEHPAEPKRRVSLSFVVMGLVLISGHFWPYPERLSKPWDCTLAHLPYYPLRQEMIHYLEQENIRPEEVATDFPLRGRFGDLDATNDERHFASVDGEKRRYLIYSNIYNWSDERIDNLNSGEWTPIKSLSLGQVWLTLYRSND</sequence>
<evidence type="ECO:0000313" key="9">
    <source>
        <dbReference type="EMBL" id="HIX75860.1"/>
    </source>
</evidence>
<dbReference type="AlphaFoldDB" id="A0A9D1XD91"/>
<dbReference type="EMBL" id="DXEL01000085">
    <property type="protein sequence ID" value="HIX75860.1"/>
    <property type="molecule type" value="Genomic_DNA"/>
</dbReference>
<feature type="transmembrane region" description="Helical" evidence="8">
    <location>
        <begin position="332"/>
        <end position="349"/>
    </location>
</feature>
<keyword evidence="3" id="KW-0328">Glycosyltransferase</keyword>
<evidence type="ECO:0000256" key="8">
    <source>
        <dbReference type="SAM" id="Phobius"/>
    </source>
</evidence>
<proteinExistence type="predicted"/>
<evidence type="ECO:0000256" key="2">
    <source>
        <dbReference type="ARBA" id="ARBA00022475"/>
    </source>
</evidence>
<evidence type="ECO:0000256" key="1">
    <source>
        <dbReference type="ARBA" id="ARBA00004651"/>
    </source>
</evidence>
<evidence type="ECO:0000256" key="7">
    <source>
        <dbReference type="ARBA" id="ARBA00023136"/>
    </source>
</evidence>
<protein>
    <recommendedName>
        <fullName evidence="11">Glycosyltransferase RgtA/B/C/D-like domain-containing protein</fullName>
    </recommendedName>
</protein>
<feature type="transmembrane region" description="Helical" evidence="8">
    <location>
        <begin position="187"/>
        <end position="208"/>
    </location>
</feature>
<keyword evidence="5 8" id="KW-0812">Transmembrane</keyword>
<comment type="subcellular location">
    <subcellularLocation>
        <location evidence="1">Cell membrane</location>
        <topology evidence="1">Multi-pass membrane protein</topology>
    </subcellularLocation>
</comment>
<reference evidence="9" key="2">
    <citation type="submission" date="2021-04" db="EMBL/GenBank/DDBJ databases">
        <authorList>
            <person name="Gilroy R."/>
        </authorList>
    </citation>
    <scope>NUCLEOTIDE SEQUENCE</scope>
    <source>
        <strain evidence="9">ChiGjej6B6-14162</strain>
    </source>
</reference>
<dbReference type="GO" id="GO:0009103">
    <property type="term" value="P:lipopolysaccharide biosynthetic process"/>
    <property type="evidence" value="ECO:0007669"/>
    <property type="project" value="UniProtKB-ARBA"/>
</dbReference>
<name>A0A9D1XD91_9BACT</name>
<dbReference type="PANTHER" id="PTHR33908:SF11">
    <property type="entry name" value="MEMBRANE PROTEIN"/>
    <property type="match status" value="1"/>
</dbReference>
<evidence type="ECO:0000256" key="6">
    <source>
        <dbReference type="ARBA" id="ARBA00022989"/>
    </source>
</evidence>
<accession>A0A9D1XD91</accession>
<reference evidence="9" key="1">
    <citation type="journal article" date="2021" name="PeerJ">
        <title>Extensive microbial diversity within the chicken gut microbiome revealed by metagenomics and culture.</title>
        <authorList>
            <person name="Gilroy R."/>
            <person name="Ravi A."/>
            <person name="Getino M."/>
            <person name="Pursley I."/>
            <person name="Horton D.L."/>
            <person name="Alikhan N.F."/>
            <person name="Baker D."/>
            <person name="Gharbi K."/>
            <person name="Hall N."/>
            <person name="Watson M."/>
            <person name="Adriaenssens E.M."/>
            <person name="Foster-Nyarko E."/>
            <person name="Jarju S."/>
            <person name="Secka A."/>
            <person name="Antonio M."/>
            <person name="Oren A."/>
            <person name="Chaudhuri R.R."/>
            <person name="La Ragione R."/>
            <person name="Hildebrand F."/>
            <person name="Pallen M.J."/>
        </authorList>
    </citation>
    <scope>NUCLEOTIDE SEQUENCE</scope>
    <source>
        <strain evidence="9">ChiGjej6B6-14162</strain>
    </source>
</reference>
<organism evidence="9 10">
    <name type="scientific">Candidatus Parabacteroides intestinipullorum</name>
    <dbReference type="NCBI Taxonomy" id="2838723"/>
    <lineage>
        <taxon>Bacteria</taxon>
        <taxon>Pseudomonadati</taxon>
        <taxon>Bacteroidota</taxon>
        <taxon>Bacteroidia</taxon>
        <taxon>Bacteroidales</taxon>
        <taxon>Tannerellaceae</taxon>
        <taxon>Parabacteroides</taxon>
    </lineage>
</organism>
<keyword evidence="4" id="KW-0808">Transferase</keyword>
<dbReference type="InterPro" id="IPR050297">
    <property type="entry name" value="LipidA_mod_glycosyltrf_83"/>
</dbReference>
<feature type="transmembrane region" description="Helical" evidence="8">
    <location>
        <begin position="306"/>
        <end position="326"/>
    </location>
</feature>
<gene>
    <name evidence="9" type="ORF">H9977_12635</name>
</gene>
<dbReference type="Proteomes" id="UP000886740">
    <property type="component" value="Unassembled WGS sequence"/>
</dbReference>
<evidence type="ECO:0000313" key="10">
    <source>
        <dbReference type="Proteomes" id="UP000886740"/>
    </source>
</evidence>
<dbReference type="GO" id="GO:0016763">
    <property type="term" value="F:pentosyltransferase activity"/>
    <property type="evidence" value="ECO:0007669"/>
    <property type="project" value="TreeGrafter"/>
</dbReference>
<evidence type="ECO:0000256" key="4">
    <source>
        <dbReference type="ARBA" id="ARBA00022679"/>
    </source>
</evidence>
<feature type="transmembrane region" description="Helical" evidence="8">
    <location>
        <begin position="253"/>
        <end position="272"/>
    </location>
</feature>
<comment type="caution">
    <text evidence="9">The sequence shown here is derived from an EMBL/GenBank/DDBJ whole genome shotgun (WGS) entry which is preliminary data.</text>
</comment>
<keyword evidence="6 8" id="KW-1133">Transmembrane helix</keyword>
<evidence type="ECO:0008006" key="11">
    <source>
        <dbReference type="Google" id="ProtNLM"/>
    </source>
</evidence>
<keyword evidence="2" id="KW-1003">Cell membrane</keyword>
<dbReference type="PANTHER" id="PTHR33908">
    <property type="entry name" value="MANNOSYLTRANSFERASE YKCB-RELATED"/>
    <property type="match status" value="1"/>
</dbReference>
<dbReference type="GO" id="GO:0005886">
    <property type="term" value="C:plasma membrane"/>
    <property type="evidence" value="ECO:0007669"/>
    <property type="project" value="UniProtKB-SubCell"/>
</dbReference>
<keyword evidence="7 8" id="KW-0472">Membrane</keyword>
<feature type="transmembrane region" description="Helical" evidence="8">
    <location>
        <begin position="126"/>
        <end position="141"/>
    </location>
</feature>
<feature type="transmembrane region" description="Helical" evidence="8">
    <location>
        <begin position="278"/>
        <end position="299"/>
    </location>
</feature>
<feature type="transmembrane region" description="Helical" evidence="8">
    <location>
        <begin position="73"/>
        <end position="91"/>
    </location>
</feature>